<keyword evidence="1" id="KW-0812">Transmembrane</keyword>
<evidence type="ECO:0000256" key="1">
    <source>
        <dbReference type="SAM" id="Phobius"/>
    </source>
</evidence>
<protein>
    <recommendedName>
        <fullName evidence="4">Coenzyme Q-binding protein COQ10 START domain-containing protein</fullName>
    </recommendedName>
</protein>
<evidence type="ECO:0008006" key="4">
    <source>
        <dbReference type="Google" id="ProtNLM"/>
    </source>
</evidence>
<keyword evidence="1" id="KW-0472">Membrane</keyword>
<sequence>MPTVPLPPRTRLLYLAPAFMVFLSLFLNRNKPYLDTKPILYASATISIQAPGSTVWTTFSNTTTWREWNPWCRNAYLIHPTGVEEGARGLMRVGSSLRFDVWMHTRFNDAPWHFSQEGKDIITAVEVPAKVGSGKKVWRAEWFDESSPDWLLRCRRESTIEEVEGEGVKESVFTTTAQFYGPFAWPVSAIIGEGMQRDLEAMAGGLRGFVEGKGGHDGPL</sequence>
<dbReference type="InterPro" id="IPR023393">
    <property type="entry name" value="START-like_dom_sf"/>
</dbReference>
<organism evidence="2 3">
    <name type="scientific">Patellaria atrata CBS 101060</name>
    <dbReference type="NCBI Taxonomy" id="1346257"/>
    <lineage>
        <taxon>Eukaryota</taxon>
        <taxon>Fungi</taxon>
        <taxon>Dikarya</taxon>
        <taxon>Ascomycota</taxon>
        <taxon>Pezizomycotina</taxon>
        <taxon>Dothideomycetes</taxon>
        <taxon>Dothideomycetes incertae sedis</taxon>
        <taxon>Patellariales</taxon>
        <taxon>Patellariaceae</taxon>
        <taxon>Patellaria</taxon>
    </lineage>
</organism>
<accession>A0A9P4S3M4</accession>
<proteinExistence type="predicted"/>
<keyword evidence="3" id="KW-1185">Reference proteome</keyword>
<reference evidence="2" key="1">
    <citation type="journal article" date="2020" name="Stud. Mycol.">
        <title>101 Dothideomycetes genomes: a test case for predicting lifestyles and emergence of pathogens.</title>
        <authorList>
            <person name="Haridas S."/>
            <person name="Albert R."/>
            <person name="Binder M."/>
            <person name="Bloem J."/>
            <person name="Labutti K."/>
            <person name="Salamov A."/>
            <person name="Andreopoulos B."/>
            <person name="Baker S."/>
            <person name="Barry K."/>
            <person name="Bills G."/>
            <person name="Bluhm B."/>
            <person name="Cannon C."/>
            <person name="Castanera R."/>
            <person name="Culley D."/>
            <person name="Daum C."/>
            <person name="Ezra D."/>
            <person name="Gonzalez J."/>
            <person name="Henrissat B."/>
            <person name="Kuo A."/>
            <person name="Liang C."/>
            <person name="Lipzen A."/>
            <person name="Lutzoni F."/>
            <person name="Magnuson J."/>
            <person name="Mondo S."/>
            <person name="Nolan M."/>
            <person name="Ohm R."/>
            <person name="Pangilinan J."/>
            <person name="Park H.-J."/>
            <person name="Ramirez L."/>
            <person name="Alfaro M."/>
            <person name="Sun H."/>
            <person name="Tritt A."/>
            <person name="Yoshinaga Y."/>
            <person name="Zwiers L.-H."/>
            <person name="Turgeon B."/>
            <person name="Goodwin S."/>
            <person name="Spatafora J."/>
            <person name="Crous P."/>
            <person name="Grigoriev I."/>
        </authorList>
    </citation>
    <scope>NUCLEOTIDE SEQUENCE</scope>
    <source>
        <strain evidence="2">CBS 101060</strain>
    </source>
</reference>
<dbReference type="EMBL" id="MU006107">
    <property type="protein sequence ID" value="KAF2835591.1"/>
    <property type="molecule type" value="Genomic_DNA"/>
</dbReference>
<feature type="transmembrane region" description="Helical" evidence="1">
    <location>
        <begin position="12"/>
        <end position="28"/>
    </location>
</feature>
<comment type="caution">
    <text evidence="2">The sequence shown here is derived from an EMBL/GenBank/DDBJ whole genome shotgun (WGS) entry which is preliminary data.</text>
</comment>
<gene>
    <name evidence="2" type="ORF">M501DRAFT_987927</name>
</gene>
<dbReference type="Gene3D" id="3.30.530.20">
    <property type="match status" value="1"/>
</dbReference>
<dbReference type="SUPFAM" id="SSF55961">
    <property type="entry name" value="Bet v1-like"/>
    <property type="match status" value="1"/>
</dbReference>
<name>A0A9P4S3M4_9PEZI</name>
<dbReference type="AlphaFoldDB" id="A0A9P4S3M4"/>
<evidence type="ECO:0000313" key="2">
    <source>
        <dbReference type="EMBL" id="KAF2835591.1"/>
    </source>
</evidence>
<evidence type="ECO:0000313" key="3">
    <source>
        <dbReference type="Proteomes" id="UP000799429"/>
    </source>
</evidence>
<keyword evidence="1" id="KW-1133">Transmembrane helix</keyword>
<dbReference type="Proteomes" id="UP000799429">
    <property type="component" value="Unassembled WGS sequence"/>
</dbReference>